<comment type="similarity">
    <text evidence="1 8">Belongs to the N(4)/N(6)-methyltransferase family.</text>
</comment>
<reference evidence="9 10" key="1">
    <citation type="submission" date="2017-09" db="EMBL/GenBank/DDBJ databases">
        <title>Depth-based differentiation of microbial function through sediment-hosted aquifers and enrichment of novel symbionts in the deep terrestrial subsurface.</title>
        <authorList>
            <person name="Probst A.J."/>
            <person name="Ladd B."/>
            <person name="Jarett J.K."/>
            <person name="Geller-Mcgrath D.E."/>
            <person name="Sieber C.M."/>
            <person name="Emerson J.B."/>
            <person name="Anantharaman K."/>
            <person name="Thomas B.C."/>
            <person name="Malmstrom R."/>
            <person name="Stieglmeier M."/>
            <person name="Klingl A."/>
            <person name="Woyke T."/>
            <person name="Ryan C.M."/>
            <person name="Banfield J.F."/>
        </authorList>
    </citation>
    <scope>NUCLEOTIDE SEQUENCE [LARGE SCALE GENOMIC DNA]</scope>
    <source>
        <strain evidence="9">CG10_big_fil_rev_8_21_14_0_10_50_16</strain>
    </source>
</reference>
<dbReference type="GO" id="GO:0006298">
    <property type="term" value="P:mismatch repair"/>
    <property type="evidence" value="ECO:0007669"/>
    <property type="project" value="TreeGrafter"/>
</dbReference>
<dbReference type="GO" id="GO:0032259">
    <property type="term" value="P:methylation"/>
    <property type="evidence" value="ECO:0007669"/>
    <property type="project" value="UniProtKB-KW"/>
</dbReference>
<evidence type="ECO:0000256" key="1">
    <source>
        <dbReference type="ARBA" id="ARBA00006594"/>
    </source>
</evidence>
<dbReference type="InterPro" id="IPR012327">
    <property type="entry name" value="MeTrfase_D12"/>
</dbReference>
<keyword evidence="4 8" id="KW-0808">Transferase</keyword>
<feature type="binding site" evidence="7">
    <location>
        <position position="62"/>
    </location>
    <ligand>
        <name>S-adenosyl-L-methionine</name>
        <dbReference type="ChEBI" id="CHEBI:59789"/>
    </ligand>
</feature>
<dbReference type="PANTHER" id="PTHR30481:SF3">
    <property type="entry name" value="DNA ADENINE METHYLASE"/>
    <property type="match status" value="1"/>
</dbReference>
<dbReference type="GO" id="GO:1904047">
    <property type="term" value="F:S-adenosyl-L-methionine binding"/>
    <property type="evidence" value="ECO:0007669"/>
    <property type="project" value="TreeGrafter"/>
</dbReference>
<dbReference type="EC" id="2.1.1.72" evidence="2 8"/>
<evidence type="ECO:0000256" key="4">
    <source>
        <dbReference type="ARBA" id="ARBA00022679"/>
    </source>
</evidence>
<dbReference type="GO" id="GO:0043565">
    <property type="term" value="F:sequence-specific DNA binding"/>
    <property type="evidence" value="ECO:0007669"/>
    <property type="project" value="TreeGrafter"/>
</dbReference>
<dbReference type="Gene3D" id="1.10.1020.10">
    <property type="entry name" value="Adenine-specific Methyltransferase, Domain 2"/>
    <property type="match status" value="1"/>
</dbReference>
<evidence type="ECO:0000256" key="6">
    <source>
        <dbReference type="ARBA" id="ARBA00047942"/>
    </source>
</evidence>
<feature type="binding site" evidence="7">
    <location>
        <position position="233"/>
    </location>
    <ligand>
        <name>S-adenosyl-L-methionine</name>
        <dbReference type="ChEBI" id="CHEBI:59789"/>
    </ligand>
</feature>
<feature type="binding site" evidence="7">
    <location>
        <position position="109"/>
    </location>
    <ligand>
        <name>S-adenosyl-L-methionine</name>
        <dbReference type="ChEBI" id="CHEBI:59789"/>
    </ligand>
</feature>
<dbReference type="Pfam" id="PF02086">
    <property type="entry name" value="MethyltransfD12"/>
    <property type="match status" value="1"/>
</dbReference>
<evidence type="ECO:0000256" key="2">
    <source>
        <dbReference type="ARBA" id="ARBA00011900"/>
    </source>
</evidence>
<evidence type="ECO:0000256" key="3">
    <source>
        <dbReference type="ARBA" id="ARBA00022603"/>
    </source>
</evidence>
<keyword evidence="3 8" id="KW-0489">Methyltransferase</keyword>
<dbReference type="InterPro" id="IPR002052">
    <property type="entry name" value="DNA_methylase_N6_adenine_CS"/>
</dbReference>
<dbReference type="GO" id="GO:0009007">
    <property type="term" value="F:site-specific DNA-methyltransferase (adenine-specific) activity"/>
    <property type="evidence" value="ECO:0007669"/>
    <property type="project" value="UniProtKB-UniRule"/>
</dbReference>
<dbReference type="NCBIfam" id="TIGR00571">
    <property type="entry name" value="dam"/>
    <property type="match status" value="1"/>
</dbReference>
<dbReference type="PANTHER" id="PTHR30481">
    <property type="entry name" value="DNA ADENINE METHYLASE"/>
    <property type="match status" value="1"/>
</dbReference>
<proteinExistence type="inferred from homology"/>
<feature type="binding site" evidence="7">
    <location>
        <position position="66"/>
    </location>
    <ligand>
        <name>S-adenosyl-L-methionine</name>
        <dbReference type="ChEBI" id="CHEBI:59789"/>
    </ligand>
</feature>
<dbReference type="PROSITE" id="PS00092">
    <property type="entry name" value="N6_MTASE"/>
    <property type="match status" value="1"/>
</dbReference>
<dbReference type="PIRSF" id="PIRSF000398">
    <property type="entry name" value="M_m6A_EcoRV"/>
    <property type="match status" value="1"/>
</dbReference>
<dbReference type="PRINTS" id="PR00505">
    <property type="entry name" value="D12N6MTFRASE"/>
</dbReference>
<dbReference type="InterPro" id="IPR023095">
    <property type="entry name" value="Ade_MeTrfase_dom_2"/>
</dbReference>
<comment type="catalytic activity">
    <reaction evidence="6 8">
        <text>a 2'-deoxyadenosine in DNA + S-adenosyl-L-methionine = an N(6)-methyl-2'-deoxyadenosine in DNA + S-adenosyl-L-homocysteine + H(+)</text>
        <dbReference type="Rhea" id="RHEA:15197"/>
        <dbReference type="Rhea" id="RHEA-COMP:12418"/>
        <dbReference type="Rhea" id="RHEA-COMP:12419"/>
        <dbReference type="ChEBI" id="CHEBI:15378"/>
        <dbReference type="ChEBI" id="CHEBI:57856"/>
        <dbReference type="ChEBI" id="CHEBI:59789"/>
        <dbReference type="ChEBI" id="CHEBI:90615"/>
        <dbReference type="ChEBI" id="CHEBI:90616"/>
        <dbReference type="EC" id="2.1.1.72"/>
    </reaction>
</comment>
<dbReference type="InterPro" id="IPR029063">
    <property type="entry name" value="SAM-dependent_MTases_sf"/>
</dbReference>
<organism evidence="9 10">
    <name type="scientific">Candidatus Uhrbacteria bacterium CG10_big_fil_rev_8_21_14_0_10_50_16</name>
    <dbReference type="NCBI Taxonomy" id="1975039"/>
    <lineage>
        <taxon>Bacteria</taxon>
        <taxon>Candidatus Uhriibacteriota</taxon>
    </lineage>
</organism>
<dbReference type="AlphaFoldDB" id="A0A2H0RLF7"/>
<dbReference type="SUPFAM" id="SSF53335">
    <property type="entry name" value="S-adenosyl-L-methionine-dependent methyltransferases"/>
    <property type="match status" value="1"/>
</dbReference>
<dbReference type="Proteomes" id="UP000230084">
    <property type="component" value="Unassembled WGS sequence"/>
</dbReference>
<evidence type="ECO:0000313" key="10">
    <source>
        <dbReference type="Proteomes" id="UP000230084"/>
    </source>
</evidence>
<evidence type="ECO:0000256" key="5">
    <source>
        <dbReference type="ARBA" id="ARBA00022691"/>
    </source>
</evidence>
<gene>
    <name evidence="9" type="ORF">COV06_04050</name>
</gene>
<accession>A0A2H0RLF7</accession>
<dbReference type="EMBL" id="PCYM01000009">
    <property type="protein sequence ID" value="PIR47333.1"/>
    <property type="molecule type" value="Genomic_DNA"/>
</dbReference>
<protein>
    <recommendedName>
        <fullName evidence="2 8">Site-specific DNA-methyltransferase (adenine-specific)</fullName>
        <ecNumber evidence="2 8">2.1.1.72</ecNumber>
    </recommendedName>
</protein>
<sequence>MAQKPTKALNPPFSKPWSVVPRKGYVCRKTPSWRWVLCSTTPATNPTKAMTIKDKPSPFLKWVGGKRQLLVEIEKRLPESFNNYVEPFVGGGAVFFAFLDRFEHATLADNNLELIITYKAIKKEPEALIELLKEHDKAHSKDYYYKIRKQEPRDPLKVAARFLYLNKTCFNGLYRVNKSGKFNAPMGSYKNPNIVQPDKIRVCHLALQKAHLIRGDFEIVRDFVNKGDFVYFDPPYHPTTETSFTAYTEHNFTEKDQVRLRDFVYELHKKGAYIMLSNSKTKLIDDLYRNKCFTKHVVMAPRFVNCKPTERSKVEEFLITNY</sequence>
<comment type="caution">
    <text evidence="9">The sequence shown here is derived from an EMBL/GenBank/DDBJ whole genome shotgun (WGS) entry which is preliminary data.</text>
</comment>
<dbReference type="InterPro" id="IPR012263">
    <property type="entry name" value="M_m6A_EcoRV"/>
</dbReference>
<name>A0A2H0RLF7_9BACT</name>
<evidence type="ECO:0000313" key="9">
    <source>
        <dbReference type="EMBL" id="PIR47333.1"/>
    </source>
</evidence>
<dbReference type="GO" id="GO:0009307">
    <property type="term" value="P:DNA restriction-modification system"/>
    <property type="evidence" value="ECO:0007669"/>
    <property type="project" value="InterPro"/>
</dbReference>
<keyword evidence="5 8" id="KW-0949">S-adenosyl-L-methionine</keyword>
<evidence type="ECO:0000256" key="7">
    <source>
        <dbReference type="PIRSR" id="PIRSR000398-1"/>
    </source>
</evidence>
<evidence type="ECO:0000256" key="8">
    <source>
        <dbReference type="RuleBase" id="RU361257"/>
    </source>
</evidence>
<dbReference type="Gene3D" id="3.40.50.150">
    <property type="entry name" value="Vaccinia Virus protein VP39"/>
    <property type="match status" value="1"/>
</dbReference>